<accession>A0ABP0GYI4</accession>
<comment type="caution">
    <text evidence="3">The sequence shown here is derived from an EMBL/GenBank/DDBJ whole genome shotgun (WGS) entry which is preliminary data.</text>
</comment>
<feature type="domain" description="VWFD" evidence="2">
    <location>
        <begin position="27"/>
        <end position="219"/>
    </location>
</feature>
<reference evidence="3 4" key="1">
    <citation type="submission" date="2024-02" db="EMBL/GenBank/DDBJ databases">
        <authorList>
            <person name="Daric V."/>
            <person name="Darras S."/>
        </authorList>
    </citation>
    <scope>NUCLEOTIDE SEQUENCE [LARGE SCALE GENOMIC DNA]</scope>
</reference>
<evidence type="ECO:0000256" key="1">
    <source>
        <dbReference type="SAM" id="SignalP"/>
    </source>
</evidence>
<protein>
    <recommendedName>
        <fullName evidence="2">VWFD domain-containing protein</fullName>
    </recommendedName>
</protein>
<evidence type="ECO:0000313" key="3">
    <source>
        <dbReference type="EMBL" id="CAK8695714.1"/>
    </source>
</evidence>
<dbReference type="Proteomes" id="UP001642483">
    <property type="component" value="Unassembled WGS sequence"/>
</dbReference>
<evidence type="ECO:0000259" key="2">
    <source>
        <dbReference type="PROSITE" id="PS51233"/>
    </source>
</evidence>
<gene>
    <name evidence="3" type="ORF">CVLEPA_LOCUS28945</name>
</gene>
<evidence type="ECO:0000313" key="4">
    <source>
        <dbReference type="Proteomes" id="UP001642483"/>
    </source>
</evidence>
<keyword evidence="1" id="KW-0732">Signal</keyword>
<keyword evidence="4" id="KW-1185">Reference proteome</keyword>
<organism evidence="3 4">
    <name type="scientific">Clavelina lepadiformis</name>
    <name type="common">Light-bulb sea squirt</name>
    <name type="synonym">Ascidia lepadiformis</name>
    <dbReference type="NCBI Taxonomy" id="159417"/>
    <lineage>
        <taxon>Eukaryota</taxon>
        <taxon>Metazoa</taxon>
        <taxon>Chordata</taxon>
        <taxon>Tunicata</taxon>
        <taxon>Ascidiacea</taxon>
        <taxon>Aplousobranchia</taxon>
        <taxon>Clavelinidae</taxon>
        <taxon>Clavelina</taxon>
    </lineage>
</organism>
<feature type="chain" id="PRO_5046850655" description="VWFD domain-containing protein" evidence="1">
    <location>
        <begin position="25"/>
        <end position="219"/>
    </location>
</feature>
<dbReference type="InterPro" id="IPR001846">
    <property type="entry name" value="VWF_type-D"/>
</dbReference>
<dbReference type="Pfam" id="PF00094">
    <property type="entry name" value="VWD"/>
    <property type="match status" value="1"/>
</dbReference>
<name>A0ABP0GYI4_CLALP</name>
<sequence length="219" mass="23823">MGLLYLLPVLVVMLSTAGNNLVNGEKITGRCYGDVHYEQFDGDRFSDQTAGAYVCSSTKTSFSPSSQGFLVTIVTVTETRRGLEVTVIDRVIVFYGYTLSFSFDKPPSTTNFTISPPNYTPSAVEPSGRQVFEADDKSYKLTYDDGAFELEFPSSDNSSPIFEVRFDGMNCIIRLDRTIYGGQLTGILGNGDGTTSDDRLNRGGSTIEGVAAFIASWPA</sequence>
<dbReference type="PROSITE" id="PS51233">
    <property type="entry name" value="VWFD"/>
    <property type="match status" value="1"/>
</dbReference>
<dbReference type="EMBL" id="CAWYQH010000152">
    <property type="protein sequence ID" value="CAK8695714.1"/>
    <property type="molecule type" value="Genomic_DNA"/>
</dbReference>
<feature type="signal peptide" evidence="1">
    <location>
        <begin position="1"/>
        <end position="24"/>
    </location>
</feature>
<proteinExistence type="predicted"/>